<dbReference type="CDD" id="cd03801">
    <property type="entry name" value="GT4_PimA-like"/>
    <property type="match status" value="1"/>
</dbReference>
<dbReference type="Gene3D" id="3.40.50.2000">
    <property type="entry name" value="Glycogen Phosphorylase B"/>
    <property type="match status" value="3"/>
</dbReference>
<dbReference type="Proteomes" id="UP000184212">
    <property type="component" value="Unassembled WGS sequence"/>
</dbReference>
<sequence>MKVLMFGWEFPPHISGGLGTACYGLTQSLRQHDVEILLVIPKLHGDEPEMKFDLIDASHVTLQNKNGRIAPPAIAEAPLADGPVKRPAVVAAKPAEFVVSGPEAHLRRPVYTTVYTTQETEDLTTIEIPSYLSPYVSPAMNVLPKSMTVSTKRWKQTAVEMDKKVERKMEPKNEDTYKDIDKASDYVNVDPHHADPDTVAQLPEEGSYFYAFSGKYGPDLLEETKHYAEVAAEVARRNTFDVIHVHDWMTFPAGLAAKEASGKPLVVHVHSTEFDRSGEIPHAPVFEIEKAGFEGADSIVAVSGWTKRIVESRYHIAPSKVKVAYNGVMPREITPLVHGHPFGPHVVTFLGRLTYQKGPLYFVKAAYQVLEKFPDAHFIVAGSGDMLPQVIEEVAHLRISTRFHFTGFLKGDNVEKVWSMTKVYVMPSVSEPFGITPLEAIQAGIPVIVSNQSGVSEVMSHVIKVDFWNTHALANAICNVLAHESLSATLRENSKDEIQHITWSKAAKKIKTIYHELTT</sequence>
<keyword evidence="3" id="KW-0328">Glycosyltransferase</keyword>
<protein>
    <recommendedName>
        <fullName evidence="2">starch synthase</fullName>
        <ecNumber evidence="2">2.4.1.21</ecNumber>
    </recommendedName>
</protein>
<organism evidence="8 9">
    <name type="scientific">Chryseolinea serpens</name>
    <dbReference type="NCBI Taxonomy" id="947013"/>
    <lineage>
        <taxon>Bacteria</taxon>
        <taxon>Pseudomonadati</taxon>
        <taxon>Bacteroidota</taxon>
        <taxon>Cytophagia</taxon>
        <taxon>Cytophagales</taxon>
        <taxon>Fulvivirgaceae</taxon>
        <taxon>Chryseolinea</taxon>
    </lineage>
</organism>
<reference evidence="8 9" key="1">
    <citation type="submission" date="2016-11" db="EMBL/GenBank/DDBJ databases">
        <authorList>
            <person name="Jaros S."/>
            <person name="Januszkiewicz K."/>
            <person name="Wedrychowicz H."/>
        </authorList>
    </citation>
    <scope>NUCLEOTIDE SEQUENCE [LARGE SCALE GENOMIC DNA]</scope>
    <source>
        <strain evidence="8 9">DSM 24574</strain>
    </source>
</reference>
<evidence type="ECO:0000259" key="6">
    <source>
        <dbReference type="Pfam" id="PF08323"/>
    </source>
</evidence>
<dbReference type="Pfam" id="PF13439">
    <property type="entry name" value="Glyco_transf_4"/>
    <property type="match status" value="1"/>
</dbReference>
<dbReference type="PANTHER" id="PTHR46401">
    <property type="entry name" value="GLYCOSYLTRANSFERASE WBBK-RELATED"/>
    <property type="match status" value="1"/>
</dbReference>
<dbReference type="GO" id="GO:0009103">
    <property type="term" value="P:lipopolysaccharide biosynthetic process"/>
    <property type="evidence" value="ECO:0007669"/>
    <property type="project" value="TreeGrafter"/>
</dbReference>
<feature type="domain" description="Starch synthase catalytic" evidence="6">
    <location>
        <begin position="2"/>
        <end position="55"/>
    </location>
</feature>
<gene>
    <name evidence="8" type="ORF">SAMN04488109_1002</name>
</gene>
<dbReference type="PANTHER" id="PTHR46401:SF2">
    <property type="entry name" value="GLYCOSYLTRANSFERASE WBBK-RELATED"/>
    <property type="match status" value="1"/>
</dbReference>
<dbReference type="EMBL" id="FQWQ01000001">
    <property type="protein sequence ID" value="SHG59688.1"/>
    <property type="molecule type" value="Genomic_DNA"/>
</dbReference>
<dbReference type="InterPro" id="IPR001296">
    <property type="entry name" value="Glyco_trans_1"/>
</dbReference>
<evidence type="ECO:0000259" key="5">
    <source>
        <dbReference type="Pfam" id="PF00534"/>
    </source>
</evidence>
<dbReference type="AlphaFoldDB" id="A0A1M5L3U8"/>
<feature type="domain" description="Glycosyltransferase subfamily 4-like N-terminal" evidence="7">
    <location>
        <begin position="229"/>
        <end position="328"/>
    </location>
</feature>
<dbReference type="STRING" id="947013.SAMN04488109_1002"/>
<proteinExistence type="predicted"/>
<feature type="domain" description="Glycosyl transferase family 1" evidence="5">
    <location>
        <begin position="338"/>
        <end position="495"/>
    </location>
</feature>
<dbReference type="RefSeq" id="WP_073131630.1">
    <property type="nucleotide sequence ID" value="NZ_FQWQ01000001.1"/>
</dbReference>
<evidence type="ECO:0000256" key="1">
    <source>
        <dbReference type="ARBA" id="ARBA00001478"/>
    </source>
</evidence>
<evidence type="ECO:0000259" key="7">
    <source>
        <dbReference type="Pfam" id="PF13439"/>
    </source>
</evidence>
<comment type="catalytic activity">
    <reaction evidence="1">
        <text>[(1-&gt;4)-alpha-D-glucosyl](n) + ADP-alpha-D-glucose = [(1-&gt;4)-alpha-D-glucosyl](n+1) + ADP + H(+)</text>
        <dbReference type="Rhea" id="RHEA:18189"/>
        <dbReference type="Rhea" id="RHEA-COMP:9584"/>
        <dbReference type="Rhea" id="RHEA-COMP:9587"/>
        <dbReference type="ChEBI" id="CHEBI:15378"/>
        <dbReference type="ChEBI" id="CHEBI:15444"/>
        <dbReference type="ChEBI" id="CHEBI:57498"/>
        <dbReference type="ChEBI" id="CHEBI:456216"/>
        <dbReference type="EC" id="2.4.1.21"/>
    </reaction>
</comment>
<dbReference type="Pfam" id="PF08323">
    <property type="entry name" value="Glyco_transf_5"/>
    <property type="match status" value="1"/>
</dbReference>
<dbReference type="SUPFAM" id="SSF53756">
    <property type="entry name" value="UDP-Glycosyltransferase/glycogen phosphorylase"/>
    <property type="match status" value="2"/>
</dbReference>
<keyword evidence="4 8" id="KW-0808">Transferase</keyword>
<dbReference type="GO" id="GO:0009011">
    <property type="term" value="F:alpha-1,4-glucan glucosyltransferase (ADP-glucose donor) activity"/>
    <property type="evidence" value="ECO:0007669"/>
    <property type="project" value="UniProtKB-EC"/>
</dbReference>
<evidence type="ECO:0000313" key="8">
    <source>
        <dbReference type="EMBL" id="SHG59688.1"/>
    </source>
</evidence>
<dbReference type="InterPro" id="IPR028098">
    <property type="entry name" value="Glyco_trans_4-like_N"/>
</dbReference>
<dbReference type="PROSITE" id="PS51257">
    <property type="entry name" value="PROKAR_LIPOPROTEIN"/>
    <property type="match status" value="1"/>
</dbReference>
<evidence type="ECO:0000313" key="9">
    <source>
        <dbReference type="Proteomes" id="UP000184212"/>
    </source>
</evidence>
<dbReference type="InterPro" id="IPR013534">
    <property type="entry name" value="Starch_synth_cat_dom"/>
</dbReference>
<name>A0A1M5L3U8_9BACT</name>
<evidence type="ECO:0000256" key="3">
    <source>
        <dbReference type="ARBA" id="ARBA00022676"/>
    </source>
</evidence>
<evidence type="ECO:0000256" key="4">
    <source>
        <dbReference type="ARBA" id="ARBA00022679"/>
    </source>
</evidence>
<dbReference type="EC" id="2.4.1.21" evidence="2"/>
<dbReference type="OrthoDB" id="9810929at2"/>
<dbReference type="Pfam" id="PF00534">
    <property type="entry name" value="Glycos_transf_1"/>
    <property type="match status" value="1"/>
</dbReference>
<accession>A0A1M5L3U8</accession>
<evidence type="ECO:0000256" key="2">
    <source>
        <dbReference type="ARBA" id="ARBA00012588"/>
    </source>
</evidence>
<keyword evidence="9" id="KW-1185">Reference proteome</keyword>